<dbReference type="PANTHER" id="PTHR30480:SF13">
    <property type="entry name" value="BETA-HEXOSAMINIDASE"/>
    <property type="match status" value="1"/>
</dbReference>
<dbReference type="SUPFAM" id="SSF51445">
    <property type="entry name" value="(Trans)glycosidases"/>
    <property type="match status" value="1"/>
</dbReference>
<evidence type="ECO:0000256" key="4">
    <source>
        <dbReference type="ARBA" id="ARBA00022801"/>
    </source>
</evidence>
<feature type="domain" description="Glycoside hydrolase family 3 N-terminal" evidence="6">
    <location>
        <begin position="20"/>
        <end position="296"/>
    </location>
</feature>
<organism evidence="7 8">
    <name type="scientific">Pontivivens marinum</name>
    <dbReference type="NCBI Taxonomy" id="1690039"/>
    <lineage>
        <taxon>Bacteria</taxon>
        <taxon>Pseudomonadati</taxon>
        <taxon>Pseudomonadota</taxon>
        <taxon>Alphaproteobacteria</taxon>
        <taxon>Rhodobacterales</taxon>
        <taxon>Paracoccaceae</taxon>
        <taxon>Pontivivens</taxon>
    </lineage>
</organism>
<dbReference type="InterPro" id="IPR001764">
    <property type="entry name" value="Glyco_hydro_3_N"/>
</dbReference>
<dbReference type="PANTHER" id="PTHR30480">
    <property type="entry name" value="BETA-HEXOSAMINIDASE-RELATED"/>
    <property type="match status" value="1"/>
</dbReference>
<keyword evidence="5" id="KW-0326">Glycosidase</keyword>
<dbReference type="EMBL" id="OCTN01000001">
    <property type="protein sequence ID" value="SOH92378.1"/>
    <property type="molecule type" value="Genomic_DNA"/>
</dbReference>
<evidence type="ECO:0000256" key="3">
    <source>
        <dbReference type="ARBA" id="ARBA00012663"/>
    </source>
</evidence>
<evidence type="ECO:0000256" key="5">
    <source>
        <dbReference type="ARBA" id="ARBA00023295"/>
    </source>
</evidence>
<keyword evidence="4" id="KW-0378">Hydrolase</keyword>
<gene>
    <name evidence="7" type="ORF">SAMN06273572_101223</name>
</gene>
<dbReference type="GO" id="GO:0004563">
    <property type="term" value="F:beta-N-acetylhexosaminidase activity"/>
    <property type="evidence" value="ECO:0007669"/>
    <property type="project" value="UniProtKB-EC"/>
</dbReference>
<evidence type="ECO:0000256" key="2">
    <source>
        <dbReference type="ARBA" id="ARBA00005336"/>
    </source>
</evidence>
<dbReference type="InterPro" id="IPR017853">
    <property type="entry name" value="GH"/>
</dbReference>
<keyword evidence="8" id="KW-1185">Reference proteome</keyword>
<comment type="similarity">
    <text evidence="2">Belongs to the glycosyl hydrolase 3 family.</text>
</comment>
<accession>A0A2C9CMB4</accession>
<dbReference type="InterPro" id="IPR050226">
    <property type="entry name" value="NagZ_Beta-hexosaminidase"/>
</dbReference>
<name>A0A2C9CMB4_9RHOB</name>
<dbReference type="GO" id="GO:0005975">
    <property type="term" value="P:carbohydrate metabolic process"/>
    <property type="evidence" value="ECO:0007669"/>
    <property type="project" value="InterPro"/>
</dbReference>
<evidence type="ECO:0000256" key="1">
    <source>
        <dbReference type="ARBA" id="ARBA00001231"/>
    </source>
</evidence>
<dbReference type="InterPro" id="IPR036962">
    <property type="entry name" value="Glyco_hydro_3_N_sf"/>
</dbReference>
<evidence type="ECO:0000313" key="7">
    <source>
        <dbReference type="EMBL" id="SOH92378.1"/>
    </source>
</evidence>
<dbReference type="AlphaFoldDB" id="A0A2C9CMB4"/>
<evidence type="ECO:0000259" key="6">
    <source>
        <dbReference type="Pfam" id="PF00933"/>
    </source>
</evidence>
<dbReference type="GO" id="GO:0009254">
    <property type="term" value="P:peptidoglycan turnover"/>
    <property type="evidence" value="ECO:0007669"/>
    <property type="project" value="TreeGrafter"/>
</dbReference>
<sequence>MHTGGEMTQTALIMGVSGLALTQWERDFIRDVQPWGFIIFDRNIRDAVQLRALTAELRDVLGFNAPILIDQEGGRVQRLRPPLAVEHLPPLDLMRGLPLELQANAMALRYRYIAHELHGLGIDVNCAPMLDVAGSETHPFLLNRCYGDDPGQVARIGQAVADAHLVGGVLPIAKHIPGHGRGTVDSHLDLPVVTASAAQLERDFAPFAALSGIGMAMTAHVVYTALDAQACATLSPIVVRHIRDAIGFGGLLMTDDLSMHALGGSFAGRVQGALDAGCDMILHCNGDPDEMMQIAAATPRLSGQAAQRAAAALAERRVPTPFDAQAGLAALTALQAQARDG</sequence>
<reference evidence="8" key="1">
    <citation type="submission" date="2017-09" db="EMBL/GenBank/DDBJ databases">
        <authorList>
            <person name="Varghese N."/>
            <person name="Submissions S."/>
        </authorList>
    </citation>
    <scope>NUCLEOTIDE SEQUENCE [LARGE SCALE GENOMIC DNA]</scope>
    <source>
        <strain evidence="8">C7</strain>
    </source>
</reference>
<comment type="catalytic activity">
    <reaction evidence="1">
        <text>Hydrolysis of terminal non-reducing N-acetyl-D-hexosamine residues in N-acetyl-beta-D-hexosaminides.</text>
        <dbReference type="EC" id="3.2.1.52"/>
    </reaction>
</comment>
<proteinExistence type="inferred from homology"/>
<dbReference type="EC" id="3.2.1.52" evidence="3"/>
<dbReference type="Proteomes" id="UP000220034">
    <property type="component" value="Unassembled WGS sequence"/>
</dbReference>
<dbReference type="Gene3D" id="3.20.20.300">
    <property type="entry name" value="Glycoside hydrolase, family 3, N-terminal domain"/>
    <property type="match status" value="1"/>
</dbReference>
<dbReference type="Pfam" id="PF00933">
    <property type="entry name" value="Glyco_hydro_3"/>
    <property type="match status" value="1"/>
</dbReference>
<protein>
    <recommendedName>
        <fullName evidence="3">beta-N-acetylhexosaminidase</fullName>
        <ecNumber evidence="3">3.2.1.52</ecNumber>
    </recommendedName>
</protein>
<evidence type="ECO:0000313" key="8">
    <source>
        <dbReference type="Proteomes" id="UP000220034"/>
    </source>
</evidence>